<feature type="domain" description="Olfactomedin-like" evidence="6">
    <location>
        <begin position="991"/>
        <end position="1235"/>
    </location>
</feature>
<evidence type="ECO:0000259" key="6">
    <source>
        <dbReference type="PROSITE" id="PS51132"/>
    </source>
</evidence>
<dbReference type="Proteomes" id="UP001501940">
    <property type="component" value="Chromosome 3"/>
</dbReference>
<dbReference type="GeneTree" id="ENSGT00940000158020"/>
<feature type="region of interest" description="Disordered" evidence="5">
    <location>
        <begin position="710"/>
        <end position="858"/>
    </location>
</feature>
<dbReference type="GO" id="GO:0007165">
    <property type="term" value="P:signal transduction"/>
    <property type="evidence" value="ECO:0007669"/>
    <property type="project" value="TreeGrafter"/>
</dbReference>
<feature type="compositionally biased region" description="Basic and acidic residues" evidence="5">
    <location>
        <begin position="739"/>
        <end position="767"/>
    </location>
</feature>
<evidence type="ECO:0000313" key="7">
    <source>
        <dbReference type="Ensembl" id="ENSAOCP00000034272.1"/>
    </source>
</evidence>
<feature type="region of interest" description="Disordered" evidence="5">
    <location>
        <begin position="125"/>
        <end position="171"/>
    </location>
</feature>
<comment type="caution">
    <text evidence="3">Lacks conserved residue(s) required for the propagation of feature annotation.</text>
</comment>
<organism evidence="7 8">
    <name type="scientific">Amphiprion ocellaris</name>
    <name type="common">Clown anemonefish</name>
    <dbReference type="NCBI Taxonomy" id="80972"/>
    <lineage>
        <taxon>Eukaryota</taxon>
        <taxon>Metazoa</taxon>
        <taxon>Chordata</taxon>
        <taxon>Craniata</taxon>
        <taxon>Vertebrata</taxon>
        <taxon>Euteleostomi</taxon>
        <taxon>Actinopterygii</taxon>
        <taxon>Neopterygii</taxon>
        <taxon>Teleostei</taxon>
        <taxon>Neoteleostei</taxon>
        <taxon>Acanthomorphata</taxon>
        <taxon>Ovalentaria</taxon>
        <taxon>Pomacentridae</taxon>
        <taxon>Amphiprion</taxon>
    </lineage>
</organism>
<reference evidence="7" key="2">
    <citation type="submission" date="2025-08" db="UniProtKB">
        <authorList>
            <consortium name="Ensembl"/>
        </authorList>
    </citation>
    <scope>IDENTIFICATION</scope>
</reference>
<dbReference type="SMART" id="SM00284">
    <property type="entry name" value="OLF"/>
    <property type="match status" value="1"/>
</dbReference>
<feature type="compositionally biased region" description="Basic and acidic residues" evidence="5">
    <location>
        <begin position="659"/>
        <end position="679"/>
    </location>
</feature>
<dbReference type="GeneID" id="111577260"/>
<evidence type="ECO:0000256" key="3">
    <source>
        <dbReference type="PROSITE-ProRule" id="PRU00446"/>
    </source>
</evidence>
<feature type="compositionally biased region" description="Basic residues" evidence="5">
    <location>
        <begin position="787"/>
        <end position="799"/>
    </location>
</feature>
<feature type="compositionally biased region" description="Basic and acidic residues" evidence="5">
    <location>
        <begin position="424"/>
        <end position="443"/>
    </location>
</feature>
<feature type="compositionally biased region" description="Basic and acidic residues" evidence="5">
    <location>
        <begin position="835"/>
        <end position="856"/>
    </location>
</feature>
<feature type="region of interest" description="Disordered" evidence="5">
    <location>
        <begin position="358"/>
        <end position="496"/>
    </location>
</feature>
<reference evidence="7" key="3">
    <citation type="submission" date="2025-09" db="UniProtKB">
        <authorList>
            <consortium name="Ensembl"/>
        </authorList>
    </citation>
    <scope>IDENTIFICATION</scope>
</reference>
<dbReference type="GO" id="GO:0009986">
    <property type="term" value="C:cell surface"/>
    <property type="evidence" value="ECO:0007669"/>
    <property type="project" value="TreeGrafter"/>
</dbReference>
<name>A0AAQ5X010_AMPOC</name>
<protein>
    <recommendedName>
        <fullName evidence="6">Olfactomedin-like domain-containing protein</fullName>
    </recommendedName>
</protein>
<comment type="subcellular location">
    <subcellularLocation>
        <location evidence="1">Secreted</location>
    </subcellularLocation>
</comment>
<evidence type="ECO:0000256" key="4">
    <source>
        <dbReference type="SAM" id="Coils"/>
    </source>
</evidence>
<dbReference type="PANTHER" id="PTHR23192:SF85">
    <property type="entry name" value="GLIOMEDIN"/>
    <property type="match status" value="1"/>
</dbReference>
<dbReference type="Pfam" id="PF02191">
    <property type="entry name" value="OLF"/>
    <property type="match status" value="1"/>
</dbReference>
<dbReference type="PANTHER" id="PTHR23192">
    <property type="entry name" value="OLFACTOMEDIN-RELATED"/>
    <property type="match status" value="1"/>
</dbReference>
<reference evidence="7 8" key="1">
    <citation type="submission" date="2022-01" db="EMBL/GenBank/DDBJ databases">
        <title>A chromosome-scale genome assembly of the false clownfish, Amphiprion ocellaris.</title>
        <authorList>
            <person name="Ryu T."/>
        </authorList>
    </citation>
    <scope>NUCLEOTIDE SEQUENCE [LARGE SCALE GENOMIC DNA]</scope>
</reference>
<keyword evidence="2" id="KW-0964">Secreted</keyword>
<feature type="compositionally biased region" description="Basic and acidic residues" evidence="5">
    <location>
        <begin position="451"/>
        <end position="464"/>
    </location>
</feature>
<feature type="compositionally biased region" description="Basic and acidic residues" evidence="5">
    <location>
        <begin position="358"/>
        <end position="376"/>
    </location>
</feature>
<keyword evidence="4" id="KW-0175">Coiled coil</keyword>
<dbReference type="RefSeq" id="XP_023139189.2">
    <property type="nucleotide sequence ID" value="XM_023283421.3"/>
</dbReference>
<dbReference type="PROSITE" id="PS51132">
    <property type="entry name" value="OLF"/>
    <property type="match status" value="1"/>
</dbReference>
<feature type="region of interest" description="Disordered" evidence="5">
    <location>
        <begin position="208"/>
        <end position="233"/>
    </location>
</feature>
<evidence type="ECO:0000256" key="1">
    <source>
        <dbReference type="ARBA" id="ARBA00004613"/>
    </source>
</evidence>
<keyword evidence="8" id="KW-1185">Reference proteome</keyword>
<feature type="compositionally biased region" description="Polar residues" evidence="5">
    <location>
        <begin position="211"/>
        <end position="221"/>
    </location>
</feature>
<feature type="compositionally biased region" description="Pro residues" evidence="5">
    <location>
        <begin position="126"/>
        <end position="144"/>
    </location>
</feature>
<evidence type="ECO:0000313" key="8">
    <source>
        <dbReference type="Proteomes" id="UP001501940"/>
    </source>
</evidence>
<dbReference type="InterPro" id="IPR050605">
    <property type="entry name" value="Olfactomedin-like_domain"/>
</dbReference>
<dbReference type="KEGG" id="aoce:111577260"/>
<dbReference type="InterPro" id="IPR003112">
    <property type="entry name" value="Olfac-like_dom"/>
</dbReference>
<feature type="compositionally biased region" description="Polar residues" evidence="5">
    <location>
        <begin position="715"/>
        <end position="728"/>
    </location>
</feature>
<dbReference type="Ensembl" id="ENSAOCT00000037883.1">
    <property type="protein sequence ID" value="ENSAOCP00000034272.1"/>
    <property type="gene ID" value="ENSAOCG00000003389.2"/>
</dbReference>
<sequence length="1235" mass="137846">MKERSEISPAWKVLLAGMCALLLLSSAGLVFLLLRQRELAEELVRLESQMQELSQSCRIQAGILPPDLTEAGELKKLHRIRRNQEGDSTPSQDQKDMLMLMTYSMVPVKAFTDLCNGSKGVCLTGPPGPRGLPGRPGSPGPQGAPGPEGRRGRRGPPGPPCPACYSHEVRNKKNQERTRQNMLMESPSPPPADGAREVRNVTDSEKLLDTNLGSGSESFHPNHSHDTLKNTHGKNVTEAPFKLSSALITAAFNSNSDAFSDSGNVTDSSVINELVSPRPNHRHNTSVETSPGNVTEAPVQTLTVLQTPDPGHNVRNVQDLSGFRKLIYSYFESAFSAASPTPHPSEDTTDVLSVTDSDKHLDSNMEPGPFHDHDSRNINTNNVTEGPAKLLPAPVDAEQSRDALNHGRTMNKTPMKSASSTSHPAEDTRDAFSVTDSEKHLDTNMEPAPFHQHDSHDTLKDADNKNTTGGPEKLIPAPFDGEQTRDTSRTVTETPKNRESITFHQHNSDGTLNDINTKNVTEEPLKLLPAPVDAEQNRDALKDRRNMNKTPMRTEPPASHPAENTRDAFIVPDSEKHLVTNMEPEPVTFHQDDIRDTLKDINTENVTEELVKLLPAPLDKEQNNDALNHRRTINKRPMKTESSTQHPSEDTTDALSVTDSEKHLDSNMEPGAFHEHHSSDINSKNATEGPAILLPAPVDAEETRDALNDRRTINKTHMWTASPTSHPAENTRDILNVTDSEKHLDTNTEPGPFHDRRSSDTDTKNVTERPVILLPAPLDKEKNSKASNHRRTKENKTHKRTESSTSHPAENTRDAFSVTDSDKHLDTNIEPVPFHQHDSQDTLKDTDTKNATRGSEKLIPAPFDAEQTRDTSRTVTETPMNRATFDAEQNRVTSNATDSKKHLHTKMGNEPILFHQDNSHDTVNAAKRQNATEAPHNLLTTSVFADLDQKRNTFNSSGNFIDKPMKSDSSSSLQTSNTISVTTTEMWTKTECKIKTIKCSERTTKMQNTYGAWMSDVSQPDESRYWLAEHFSGRVLAESRNISAFQDGNYKTIDIRRFYQGCGHVVYKRSFYFHNAGTNRLVKFDLNTRRSNTLMMPNSRYNNLTYLFRNSKTYFKFAADENGFWVVFASNTDDNTMVAKLNPDRFSVESVINTGYPTTKAGNAFVVCGVLYFTDDKDRRVTYAFDLKKESPLDASFDLRPSNGILAMLSYYPNKKLVYMWDNSSVTTCRVKLKH</sequence>
<feature type="region of interest" description="Disordered" evidence="5">
    <location>
        <begin position="621"/>
        <end position="687"/>
    </location>
</feature>
<evidence type="ECO:0000256" key="5">
    <source>
        <dbReference type="SAM" id="MobiDB-lite"/>
    </source>
</evidence>
<proteinExistence type="predicted"/>
<dbReference type="AlphaFoldDB" id="A0AAQ5X010"/>
<feature type="coiled-coil region" evidence="4">
    <location>
        <begin position="29"/>
        <end position="56"/>
    </location>
</feature>
<accession>A0AAQ5X010</accession>
<feature type="compositionally biased region" description="Polar residues" evidence="5">
    <location>
        <begin position="408"/>
        <end position="423"/>
    </location>
</feature>
<dbReference type="GO" id="GO:0005615">
    <property type="term" value="C:extracellular space"/>
    <property type="evidence" value="ECO:0007669"/>
    <property type="project" value="TreeGrafter"/>
</dbReference>
<evidence type="ECO:0000256" key="2">
    <source>
        <dbReference type="ARBA" id="ARBA00022525"/>
    </source>
</evidence>